<proteinExistence type="predicted"/>
<keyword evidence="2" id="KW-1185">Reference proteome</keyword>
<accession>A0ABV8ANS6</accession>
<organism evidence="1 2">
    <name type="scientific">Algoriphagus namhaensis</name>
    <dbReference type="NCBI Taxonomy" id="915353"/>
    <lineage>
        <taxon>Bacteria</taxon>
        <taxon>Pseudomonadati</taxon>
        <taxon>Bacteroidota</taxon>
        <taxon>Cytophagia</taxon>
        <taxon>Cytophagales</taxon>
        <taxon>Cyclobacteriaceae</taxon>
        <taxon>Algoriphagus</taxon>
    </lineage>
</organism>
<dbReference type="EMBL" id="JBHRZS010000006">
    <property type="protein sequence ID" value="MFC3879265.1"/>
    <property type="molecule type" value="Genomic_DNA"/>
</dbReference>
<evidence type="ECO:0008006" key="3">
    <source>
        <dbReference type="Google" id="ProtNLM"/>
    </source>
</evidence>
<dbReference type="RefSeq" id="WP_377903538.1">
    <property type="nucleotide sequence ID" value="NZ_JBHRZS010000006.1"/>
</dbReference>
<sequence>MKKLKSYFALGTLLLLLNSCVYSLFPIYTEETLVFLPELLGRWQLTGEQEDYIEFQRINSESEENIQVSDPVNESSNEVYTDSITVNGMTLRFNTDDGMMVEGKMVYDRDSIRMFYERIAQRVDFSDDSENSKSTMEAVGESLDALGKSIDAIGKSLDAVTKAGGKVTSFEGSMYESNDESYRIIVMDDGERTEYMGHVAKIGKDHFLDIYPLAEYSDSGFGSNMMPVHTFMKLELKRGQLDMTQFDLDKLNRLFESNLIRLRHENVDGTVLITAQPEEIQKFLDRYSDDESVFEETDTYQKID</sequence>
<evidence type="ECO:0000313" key="1">
    <source>
        <dbReference type="EMBL" id="MFC3879265.1"/>
    </source>
</evidence>
<evidence type="ECO:0000313" key="2">
    <source>
        <dbReference type="Proteomes" id="UP001595805"/>
    </source>
</evidence>
<reference evidence="2" key="1">
    <citation type="journal article" date="2019" name="Int. J. Syst. Evol. Microbiol.">
        <title>The Global Catalogue of Microorganisms (GCM) 10K type strain sequencing project: providing services to taxonomists for standard genome sequencing and annotation.</title>
        <authorList>
            <consortium name="The Broad Institute Genomics Platform"/>
            <consortium name="The Broad Institute Genome Sequencing Center for Infectious Disease"/>
            <person name="Wu L."/>
            <person name="Ma J."/>
        </authorList>
    </citation>
    <scope>NUCLEOTIDE SEQUENCE [LARGE SCALE GENOMIC DNA]</scope>
    <source>
        <strain evidence="2">CCUG 60523</strain>
    </source>
</reference>
<comment type="caution">
    <text evidence="1">The sequence shown here is derived from an EMBL/GenBank/DDBJ whole genome shotgun (WGS) entry which is preliminary data.</text>
</comment>
<dbReference type="Proteomes" id="UP001595805">
    <property type="component" value="Unassembled WGS sequence"/>
</dbReference>
<protein>
    <recommendedName>
        <fullName evidence="3">DUF306 domain-containing protein</fullName>
    </recommendedName>
</protein>
<gene>
    <name evidence="1" type="ORF">ACFOSV_03715</name>
</gene>
<name>A0ABV8ANS6_9BACT</name>